<dbReference type="RefSeq" id="WP_040104666.1">
    <property type="nucleotide sequence ID" value="NZ_JABEVU030000001.1"/>
</dbReference>
<accession>A0A0C2HQV9</accession>
<feature type="binding site" evidence="11">
    <location>
        <position position="54"/>
    </location>
    <ligand>
        <name>substrate</name>
    </ligand>
</feature>
<dbReference type="GO" id="GO:0005829">
    <property type="term" value="C:cytosol"/>
    <property type="evidence" value="ECO:0007669"/>
    <property type="project" value="TreeGrafter"/>
</dbReference>
<evidence type="ECO:0000256" key="2">
    <source>
        <dbReference type="ARBA" id="ARBA00006997"/>
    </source>
</evidence>
<name>A0A0C2HQV9_9STAP</name>
<comment type="catalytic activity">
    <reaction evidence="10 11">
        <text>shikimate + ATP = 3-phosphoshikimate + ADP + H(+)</text>
        <dbReference type="Rhea" id="RHEA:13121"/>
        <dbReference type="ChEBI" id="CHEBI:15378"/>
        <dbReference type="ChEBI" id="CHEBI:30616"/>
        <dbReference type="ChEBI" id="CHEBI:36208"/>
        <dbReference type="ChEBI" id="CHEBI:145989"/>
        <dbReference type="ChEBI" id="CHEBI:456216"/>
        <dbReference type="EC" id="2.7.1.71"/>
    </reaction>
</comment>
<reference evidence="15" key="2">
    <citation type="submission" date="2020-04" db="EMBL/GenBank/DDBJ databases">
        <title>Genome analysis and biological profiling of marine Cellulosimicrobium funkei MOSEL-ME6.</title>
        <authorList>
            <person name="Tanveer F."/>
            <person name="Xie Y."/>
            <person name="Shinwari Z.K."/>
        </authorList>
    </citation>
    <scope>NUCLEOTIDE SEQUENCE [LARGE SCALE GENOMIC DNA]</scope>
    <source>
        <strain evidence="15">MOSEL-ME25</strain>
    </source>
</reference>
<dbReference type="InterPro" id="IPR000623">
    <property type="entry name" value="Shikimate_kinase/TSH1"/>
</dbReference>
<comment type="caution">
    <text evidence="11">Lacks conserved residue(s) required for the propagation of feature annotation.</text>
</comment>
<dbReference type="GO" id="GO:0004765">
    <property type="term" value="F:shikimate kinase activity"/>
    <property type="evidence" value="ECO:0007669"/>
    <property type="project" value="UniProtKB-UniRule"/>
</dbReference>
<reference evidence="13 15" key="4">
    <citation type="submission" date="2022-12" db="EMBL/GenBank/DDBJ databases">
        <title>Genome analysis and biological profiling of marine Salinicoccus roseus MOSEL-ME25.</title>
        <authorList>
            <person name="Mirza F.T."/>
            <person name="Xie Y."/>
            <person name="Shinwari Z.K."/>
        </authorList>
    </citation>
    <scope>NUCLEOTIDE SEQUENCE [LARGE SCALE GENOMIC DNA]</scope>
    <source>
        <strain evidence="13 15">MOSEL-ME25</strain>
    </source>
</reference>
<keyword evidence="5 11" id="KW-0808">Transferase</keyword>
<keyword evidence="8 11" id="KW-0067">ATP-binding</keyword>
<dbReference type="EMBL" id="JXII01000001">
    <property type="protein sequence ID" value="KIH71891.1"/>
    <property type="molecule type" value="Genomic_DNA"/>
</dbReference>
<dbReference type="UniPathway" id="UPA00053">
    <property type="reaction ID" value="UER00088"/>
</dbReference>
<evidence type="ECO:0000256" key="7">
    <source>
        <dbReference type="ARBA" id="ARBA00022777"/>
    </source>
</evidence>
<dbReference type="Pfam" id="PF01202">
    <property type="entry name" value="SKI"/>
    <property type="match status" value="1"/>
</dbReference>
<comment type="cofactor">
    <cofactor evidence="11">
        <name>Mg(2+)</name>
        <dbReference type="ChEBI" id="CHEBI:18420"/>
    </cofactor>
    <text evidence="11">Binds 1 Mg(2+) ion per subunit.</text>
</comment>
<evidence type="ECO:0000313" key="12">
    <source>
        <dbReference type="EMBL" id="KIH71891.1"/>
    </source>
</evidence>
<dbReference type="Proteomes" id="UP000031546">
    <property type="component" value="Unassembled WGS sequence"/>
</dbReference>
<evidence type="ECO:0000256" key="11">
    <source>
        <dbReference type="HAMAP-Rule" id="MF_00109"/>
    </source>
</evidence>
<keyword evidence="7 11" id="KW-0418">Kinase</keyword>
<dbReference type="PANTHER" id="PTHR21087">
    <property type="entry name" value="SHIKIMATE KINASE"/>
    <property type="match status" value="1"/>
</dbReference>
<dbReference type="GO" id="GO:0005524">
    <property type="term" value="F:ATP binding"/>
    <property type="evidence" value="ECO:0007669"/>
    <property type="project" value="UniProtKB-UniRule"/>
</dbReference>
<dbReference type="PRINTS" id="PR01100">
    <property type="entry name" value="SHIKIMTKNASE"/>
</dbReference>
<feature type="binding site" evidence="11">
    <location>
        <position position="12"/>
    </location>
    <ligand>
        <name>Mg(2+)</name>
        <dbReference type="ChEBI" id="CHEBI:18420"/>
    </ligand>
</feature>
<evidence type="ECO:0000256" key="6">
    <source>
        <dbReference type="ARBA" id="ARBA00022741"/>
    </source>
</evidence>
<feature type="binding site" evidence="11">
    <location>
        <begin position="8"/>
        <end position="13"/>
    </location>
    <ligand>
        <name>ATP</name>
        <dbReference type="ChEBI" id="CHEBI:30616"/>
    </ligand>
</feature>
<dbReference type="InterPro" id="IPR027417">
    <property type="entry name" value="P-loop_NTPase"/>
</dbReference>
<organism evidence="12 14">
    <name type="scientific">Salinicoccus roseus</name>
    <dbReference type="NCBI Taxonomy" id="45670"/>
    <lineage>
        <taxon>Bacteria</taxon>
        <taxon>Bacillati</taxon>
        <taxon>Bacillota</taxon>
        <taxon>Bacilli</taxon>
        <taxon>Bacillales</taxon>
        <taxon>Staphylococcaceae</taxon>
        <taxon>Salinicoccus</taxon>
    </lineage>
</organism>
<keyword evidence="11" id="KW-0963">Cytoplasm</keyword>
<keyword evidence="4 11" id="KW-0028">Amino-acid biosynthesis</keyword>
<comment type="pathway">
    <text evidence="1 11">Metabolic intermediate biosynthesis; chorismate biosynthesis; chorismate from D-erythrose 4-phosphate and phosphoenolpyruvate: step 5/7.</text>
</comment>
<dbReference type="OrthoDB" id="9800332at2"/>
<comment type="similarity">
    <text evidence="2 11">Belongs to the shikimate kinase family.</text>
</comment>
<dbReference type="CDD" id="cd00464">
    <property type="entry name" value="SK"/>
    <property type="match status" value="1"/>
</dbReference>
<evidence type="ECO:0000256" key="8">
    <source>
        <dbReference type="ARBA" id="ARBA00022840"/>
    </source>
</evidence>
<dbReference type="InterPro" id="IPR023000">
    <property type="entry name" value="Shikimate_kinase_CS"/>
</dbReference>
<dbReference type="AlphaFoldDB" id="A0A0C2HQV9"/>
<evidence type="ECO:0000256" key="10">
    <source>
        <dbReference type="ARBA" id="ARBA00048567"/>
    </source>
</evidence>
<dbReference type="PANTHER" id="PTHR21087:SF16">
    <property type="entry name" value="SHIKIMATE KINASE 1, CHLOROPLASTIC"/>
    <property type="match status" value="1"/>
</dbReference>
<feature type="binding site" evidence="11">
    <location>
        <position position="30"/>
    </location>
    <ligand>
        <name>substrate</name>
    </ligand>
</feature>
<evidence type="ECO:0000256" key="9">
    <source>
        <dbReference type="ARBA" id="ARBA00023141"/>
    </source>
</evidence>
<reference evidence="13" key="3">
    <citation type="submission" date="2020-04" db="EMBL/GenBank/DDBJ databases">
        <authorList>
            <person name="Tanveer F."/>
            <person name="Xie Y."/>
            <person name="Shinwari Z.K."/>
        </authorList>
    </citation>
    <scope>NUCLEOTIDE SEQUENCE</scope>
    <source>
        <strain evidence="13">MOSEL-ME25</strain>
    </source>
</reference>
<evidence type="ECO:0000256" key="4">
    <source>
        <dbReference type="ARBA" id="ARBA00022605"/>
    </source>
</evidence>
<dbReference type="PROSITE" id="PS01128">
    <property type="entry name" value="SHIKIMATE_KINASE"/>
    <property type="match status" value="1"/>
</dbReference>
<keyword evidence="9 11" id="KW-0057">Aromatic amino acid biosynthesis</keyword>
<dbReference type="InterPro" id="IPR031322">
    <property type="entry name" value="Shikimate/glucono_kinase"/>
</dbReference>
<keyword evidence="11" id="KW-0460">Magnesium</keyword>
<dbReference type="GeneID" id="77844028"/>
<feature type="binding site" evidence="11">
    <location>
        <position position="114"/>
    </location>
    <ligand>
        <name>ATP</name>
        <dbReference type="ChEBI" id="CHEBI:30616"/>
    </ligand>
</feature>
<dbReference type="HAMAP" id="MF_00109">
    <property type="entry name" value="Shikimate_kinase"/>
    <property type="match status" value="1"/>
</dbReference>
<evidence type="ECO:0000313" key="14">
    <source>
        <dbReference type="Proteomes" id="UP000031546"/>
    </source>
</evidence>
<evidence type="ECO:0000256" key="3">
    <source>
        <dbReference type="ARBA" id="ARBA00012154"/>
    </source>
</evidence>
<dbReference type="GO" id="GO:0009423">
    <property type="term" value="P:chorismate biosynthetic process"/>
    <property type="evidence" value="ECO:0007669"/>
    <property type="project" value="UniProtKB-UniRule"/>
</dbReference>
<dbReference type="GO" id="GO:0008652">
    <property type="term" value="P:amino acid biosynthetic process"/>
    <property type="evidence" value="ECO:0007669"/>
    <property type="project" value="UniProtKB-KW"/>
</dbReference>
<dbReference type="GO" id="GO:0000287">
    <property type="term" value="F:magnesium ion binding"/>
    <property type="evidence" value="ECO:0007669"/>
    <property type="project" value="UniProtKB-UniRule"/>
</dbReference>
<proteinExistence type="inferred from homology"/>
<evidence type="ECO:0000313" key="13">
    <source>
        <dbReference type="EMBL" id="MDB0579026.1"/>
    </source>
</evidence>
<keyword evidence="11" id="KW-0479">Metal-binding</keyword>
<gene>
    <name evidence="11" type="primary">aroK</name>
    <name evidence="13" type="ORF">F7P68_0000555</name>
    <name evidence="12" type="ORF">SN16_00545</name>
</gene>
<dbReference type="SUPFAM" id="SSF52540">
    <property type="entry name" value="P-loop containing nucleoside triphosphate hydrolases"/>
    <property type="match status" value="1"/>
</dbReference>
<dbReference type="Proteomes" id="UP000527860">
    <property type="component" value="Unassembled WGS sequence"/>
</dbReference>
<dbReference type="STRING" id="45670.SN16_00545"/>
<comment type="function">
    <text evidence="11">Catalyzes the specific phosphorylation of the 3-hydroxyl group of shikimic acid using ATP as a cosubstrate.</text>
</comment>
<comment type="subcellular location">
    <subcellularLocation>
        <location evidence="11">Cytoplasm</location>
    </subcellularLocation>
</comment>
<evidence type="ECO:0000256" key="1">
    <source>
        <dbReference type="ARBA" id="ARBA00004842"/>
    </source>
</evidence>
<feature type="binding site" evidence="11">
    <location>
        <position position="130"/>
    </location>
    <ligand>
        <name>substrate</name>
    </ligand>
</feature>
<comment type="caution">
    <text evidence="12">The sequence shown here is derived from an EMBL/GenBank/DDBJ whole genome shotgun (WGS) entry which is preliminary data.</text>
</comment>
<dbReference type="GO" id="GO:0009073">
    <property type="term" value="P:aromatic amino acid family biosynthetic process"/>
    <property type="evidence" value="ECO:0007669"/>
    <property type="project" value="UniProtKB-KW"/>
</dbReference>
<reference evidence="12 14" key="1">
    <citation type="submission" date="2015-01" db="EMBL/GenBank/DDBJ databases">
        <title>Genome sequences of high lactate-tolerant strain Salinicoccus roseus W12 with industrial interest.</title>
        <authorList>
            <person name="Wang H."/>
            <person name="Yu B."/>
        </authorList>
    </citation>
    <scope>NUCLEOTIDE SEQUENCE [LARGE SCALE GENOMIC DNA]</scope>
    <source>
        <strain evidence="12 14">W12</strain>
    </source>
</reference>
<feature type="binding site" evidence="11">
    <location>
        <position position="75"/>
    </location>
    <ligand>
        <name>substrate</name>
    </ligand>
</feature>
<keyword evidence="6 11" id="KW-0547">Nucleotide-binding</keyword>
<dbReference type="Gene3D" id="3.40.50.300">
    <property type="entry name" value="P-loop containing nucleotide triphosphate hydrolases"/>
    <property type="match status" value="1"/>
</dbReference>
<dbReference type="EMBL" id="JABEVU030000001">
    <property type="protein sequence ID" value="MDB0579026.1"/>
    <property type="molecule type" value="Genomic_DNA"/>
</dbReference>
<sequence length="161" mass="18048">MILIGFMGSGKTTIADALGERMDLPVIDLDEEVVKLAGREIPRIFEEEGEAGFREKEFEALSRTSRTSGIIATGGGVVTYGRSYDFLKNTEQPVIYLHADFETLYRRIEGDENRPLVKSRDQVKALYEGRIEKYRAVADHEMDASLQVNEVVSGILEIKSC</sequence>
<dbReference type="EC" id="2.7.1.71" evidence="3 11"/>
<evidence type="ECO:0000256" key="5">
    <source>
        <dbReference type="ARBA" id="ARBA00022679"/>
    </source>
</evidence>
<evidence type="ECO:0000313" key="15">
    <source>
        <dbReference type="Proteomes" id="UP000527860"/>
    </source>
</evidence>
<comment type="subunit">
    <text evidence="11">Monomer.</text>
</comment>
<keyword evidence="15" id="KW-1185">Reference proteome</keyword>
<protein>
    <recommendedName>
        <fullName evidence="3 11">Shikimate kinase</fullName>
        <shortName evidence="11">SK</shortName>
        <ecNumber evidence="3 11">2.7.1.71</ecNumber>
    </recommendedName>
</protein>